<evidence type="ECO:0000313" key="5">
    <source>
        <dbReference type="Proteomes" id="UP000263900"/>
    </source>
</evidence>
<keyword evidence="2" id="KW-0732">Signal</keyword>
<dbReference type="Proteomes" id="UP000263900">
    <property type="component" value="Chromosome"/>
</dbReference>
<keyword evidence="3" id="KW-0472">Membrane</keyword>
<dbReference type="PANTHER" id="PTHR35089">
    <property type="entry name" value="CHAPERONE PROTEIN SKP"/>
    <property type="match status" value="1"/>
</dbReference>
<reference evidence="4 5" key="1">
    <citation type="submission" date="2018-09" db="EMBL/GenBank/DDBJ databases">
        <title>Genome sequencing of strain 6GH32-13.</title>
        <authorList>
            <person name="Weon H.-Y."/>
            <person name="Heo J."/>
            <person name="Kwon S.-W."/>
        </authorList>
    </citation>
    <scope>NUCLEOTIDE SEQUENCE [LARGE SCALE GENOMIC DNA]</scope>
    <source>
        <strain evidence="4 5">5GH32-13</strain>
    </source>
</reference>
<sequence length="198" mass="22495">MFPGSGWPGFIDLGKIADMQKRYSFIVLIIILLMGTGRAGAQYKMGYIDLQQLITLMPEYHKANEMLDEYEKALLQNAQDIRDAYFKEVDSAFNKQGHGTGSQHNENMRRLREAYLKAAQFGPEQAQQMRKEKEQEIMEPVRRKAVQAIQAVAKENGYTYILSRELLITFPSGEDVLPLVARKLKLTRSGPVDPSAPK</sequence>
<dbReference type="GO" id="GO:0005829">
    <property type="term" value="C:cytosol"/>
    <property type="evidence" value="ECO:0007669"/>
    <property type="project" value="TreeGrafter"/>
</dbReference>
<feature type="transmembrane region" description="Helical" evidence="3">
    <location>
        <begin position="23"/>
        <end position="41"/>
    </location>
</feature>
<protein>
    <submittedName>
        <fullName evidence="4">OmpH family outer membrane protein</fullName>
    </submittedName>
</protein>
<dbReference type="Pfam" id="PF03938">
    <property type="entry name" value="OmpH"/>
    <property type="match status" value="1"/>
</dbReference>
<keyword evidence="3" id="KW-1133">Transmembrane helix</keyword>
<keyword evidence="3" id="KW-0812">Transmembrane</keyword>
<comment type="similarity">
    <text evidence="1">Belongs to the Skp family.</text>
</comment>
<name>A0A3B7MPE1_9BACT</name>
<evidence type="ECO:0000256" key="1">
    <source>
        <dbReference type="ARBA" id="ARBA00009091"/>
    </source>
</evidence>
<dbReference type="EMBL" id="CP032157">
    <property type="protein sequence ID" value="AXY74846.1"/>
    <property type="molecule type" value="Genomic_DNA"/>
</dbReference>
<dbReference type="SMART" id="SM00935">
    <property type="entry name" value="OmpH"/>
    <property type="match status" value="1"/>
</dbReference>
<organism evidence="4 5">
    <name type="scientific">Paraflavitalea soli</name>
    <dbReference type="NCBI Taxonomy" id="2315862"/>
    <lineage>
        <taxon>Bacteria</taxon>
        <taxon>Pseudomonadati</taxon>
        <taxon>Bacteroidota</taxon>
        <taxon>Chitinophagia</taxon>
        <taxon>Chitinophagales</taxon>
        <taxon>Chitinophagaceae</taxon>
        <taxon>Paraflavitalea</taxon>
    </lineage>
</organism>
<gene>
    <name evidence="4" type="ORF">D3H65_13005</name>
</gene>
<keyword evidence="5" id="KW-1185">Reference proteome</keyword>
<evidence type="ECO:0000256" key="3">
    <source>
        <dbReference type="SAM" id="Phobius"/>
    </source>
</evidence>
<dbReference type="SUPFAM" id="SSF111384">
    <property type="entry name" value="OmpH-like"/>
    <property type="match status" value="1"/>
</dbReference>
<dbReference type="Gene3D" id="3.30.910.20">
    <property type="entry name" value="Skp domain"/>
    <property type="match status" value="1"/>
</dbReference>
<dbReference type="GO" id="GO:0050821">
    <property type="term" value="P:protein stabilization"/>
    <property type="evidence" value="ECO:0007669"/>
    <property type="project" value="TreeGrafter"/>
</dbReference>
<dbReference type="InterPro" id="IPR005632">
    <property type="entry name" value="Chaperone_Skp"/>
</dbReference>
<dbReference type="KEGG" id="pseg:D3H65_13005"/>
<dbReference type="OrthoDB" id="1524711at2"/>
<dbReference type="InterPro" id="IPR024930">
    <property type="entry name" value="Skp_dom_sf"/>
</dbReference>
<evidence type="ECO:0000256" key="2">
    <source>
        <dbReference type="ARBA" id="ARBA00022729"/>
    </source>
</evidence>
<evidence type="ECO:0000313" key="4">
    <source>
        <dbReference type="EMBL" id="AXY74846.1"/>
    </source>
</evidence>
<dbReference type="PANTHER" id="PTHR35089:SF1">
    <property type="entry name" value="CHAPERONE PROTEIN SKP"/>
    <property type="match status" value="1"/>
</dbReference>
<proteinExistence type="inferred from homology"/>
<dbReference type="AlphaFoldDB" id="A0A3B7MPE1"/>
<accession>A0A3B7MPE1</accession>
<dbReference type="GO" id="GO:0051082">
    <property type="term" value="F:unfolded protein binding"/>
    <property type="evidence" value="ECO:0007669"/>
    <property type="project" value="InterPro"/>
</dbReference>